<dbReference type="EMBL" id="JAGPYQ010000001">
    <property type="protein sequence ID" value="MBQ0847270.1"/>
    <property type="molecule type" value="Genomic_DNA"/>
</dbReference>
<dbReference type="AlphaFoldDB" id="A0A941B1Q0"/>
<dbReference type="Proteomes" id="UP000677413">
    <property type="component" value="Unassembled WGS sequence"/>
</dbReference>
<protein>
    <recommendedName>
        <fullName evidence="3">Lipoprotein</fullName>
    </recommendedName>
</protein>
<sequence>MTRATTTRRRGRATGGTAALGTAALLLTLTTACDSGPFAGPEHLSADCAVVLDGSGSGVDSDTGFRAKEKLKATLPTFLADKKCKYLSYAPITAASVASSCHVPRIDIDPDSDKRSEREGLWKQTRVLAGAGADKMLECARDRQPGSDVLGGLDRAAKVPRADGTFHVLVISDFDQSDPDFRLSKYELGTQPERDTAVEELVSERGLPKLPDTTVYRVGFAMRGGRTNPERVDQMQQFWQQLLEKEVKVDVDDGYGA</sequence>
<evidence type="ECO:0000313" key="2">
    <source>
        <dbReference type="Proteomes" id="UP000677413"/>
    </source>
</evidence>
<gene>
    <name evidence="1" type="ORF">J8N05_03405</name>
</gene>
<name>A0A941B1Q0_9ACTN</name>
<reference evidence="1 2" key="1">
    <citation type="submission" date="2021-04" db="EMBL/GenBank/DDBJ databases">
        <authorList>
            <person name="Tang X."/>
            <person name="Zhou X."/>
            <person name="Chen X."/>
            <person name="Cernava T."/>
            <person name="Zhang C."/>
        </authorList>
    </citation>
    <scope>NUCLEOTIDE SEQUENCE [LARGE SCALE GENOMIC DNA]</scope>
    <source>
        <strain evidence="1 2">BH-SS-21</strain>
    </source>
</reference>
<comment type="caution">
    <text evidence="1">The sequence shown here is derived from an EMBL/GenBank/DDBJ whole genome shotgun (WGS) entry which is preliminary data.</text>
</comment>
<accession>A0A941B1Q0</accession>
<organism evidence="1 2">
    <name type="scientific">Streptomyces liliiviolaceus</name>
    <dbReference type="NCBI Taxonomy" id="2823109"/>
    <lineage>
        <taxon>Bacteria</taxon>
        <taxon>Bacillati</taxon>
        <taxon>Actinomycetota</taxon>
        <taxon>Actinomycetes</taxon>
        <taxon>Kitasatosporales</taxon>
        <taxon>Streptomycetaceae</taxon>
        <taxon>Streptomyces</taxon>
    </lineage>
</organism>
<evidence type="ECO:0008006" key="3">
    <source>
        <dbReference type="Google" id="ProtNLM"/>
    </source>
</evidence>
<proteinExistence type="predicted"/>
<dbReference type="PROSITE" id="PS51257">
    <property type="entry name" value="PROKAR_LIPOPROTEIN"/>
    <property type="match status" value="1"/>
</dbReference>
<evidence type="ECO:0000313" key="1">
    <source>
        <dbReference type="EMBL" id="MBQ0847270.1"/>
    </source>
</evidence>
<keyword evidence="2" id="KW-1185">Reference proteome</keyword>
<dbReference type="RefSeq" id="WP_210880990.1">
    <property type="nucleotide sequence ID" value="NZ_JAGPYQ010000001.1"/>
</dbReference>